<evidence type="ECO:0000256" key="1">
    <source>
        <dbReference type="SAM" id="Coils"/>
    </source>
</evidence>
<reference evidence="3 4" key="1">
    <citation type="submission" date="2019-10" db="EMBL/GenBank/DDBJ databases">
        <authorList>
            <person name="Palmer J.M."/>
        </authorList>
    </citation>
    <scope>NUCLEOTIDE SEQUENCE [LARGE SCALE GENOMIC DNA]</scope>
    <source>
        <strain evidence="3 4">TWF694</strain>
    </source>
</reference>
<dbReference type="InterPro" id="IPR011333">
    <property type="entry name" value="SKP1/BTB/POZ_sf"/>
</dbReference>
<keyword evidence="1" id="KW-0175">Coiled coil</keyword>
<dbReference type="SUPFAM" id="SSF54695">
    <property type="entry name" value="POZ domain"/>
    <property type="match status" value="1"/>
</dbReference>
<dbReference type="PANTHER" id="PTHR47843:SF2">
    <property type="entry name" value="BTB DOMAIN-CONTAINING PROTEIN"/>
    <property type="match status" value="1"/>
</dbReference>
<organism evidence="3 4">
    <name type="scientific">Orbilia ellipsospora</name>
    <dbReference type="NCBI Taxonomy" id="2528407"/>
    <lineage>
        <taxon>Eukaryota</taxon>
        <taxon>Fungi</taxon>
        <taxon>Dikarya</taxon>
        <taxon>Ascomycota</taxon>
        <taxon>Pezizomycotina</taxon>
        <taxon>Orbiliomycetes</taxon>
        <taxon>Orbiliales</taxon>
        <taxon>Orbiliaceae</taxon>
        <taxon>Orbilia</taxon>
    </lineage>
</organism>
<evidence type="ECO:0000259" key="2">
    <source>
        <dbReference type="PROSITE" id="PS50097"/>
    </source>
</evidence>
<protein>
    <recommendedName>
        <fullName evidence="2">BTB domain-containing protein</fullName>
    </recommendedName>
</protein>
<dbReference type="SMART" id="SM00225">
    <property type="entry name" value="BTB"/>
    <property type="match status" value="1"/>
</dbReference>
<dbReference type="Proteomes" id="UP001365542">
    <property type="component" value="Unassembled WGS sequence"/>
</dbReference>
<dbReference type="AlphaFoldDB" id="A0AAV9WUE7"/>
<accession>A0AAV9WUE7</accession>
<feature type="domain" description="BTB" evidence="2">
    <location>
        <begin position="13"/>
        <end position="82"/>
    </location>
</feature>
<dbReference type="PANTHER" id="PTHR47843">
    <property type="entry name" value="BTB DOMAIN-CONTAINING PROTEIN-RELATED"/>
    <property type="match status" value="1"/>
</dbReference>
<gene>
    <name evidence="3" type="ORF">TWF694_005770</name>
</gene>
<dbReference type="Pfam" id="PF00651">
    <property type="entry name" value="BTB"/>
    <property type="match status" value="1"/>
</dbReference>
<keyword evidence="4" id="KW-1185">Reference proteome</keyword>
<proteinExistence type="predicted"/>
<name>A0AAV9WUE7_9PEZI</name>
<comment type="caution">
    <text evidence="3">The sequence shown here is derived from an EMBL/GenBank/DDBJ whole genome shotgun (WGS) entry which is preliminary data.</text>
</comment>
<feature type="coiled-coil region" evidence="1">
    <location>
        <begin position="186"/>
        <end position="255"/>
    </location>
</feature>
<evidence type="ECO:0000313" key="3">
    <source>
        <dbReference type="EMBL" id="KAK6524107.1"/>
    </source>
</evidence>
<evidence type="ECO:0000313" key="4">
    <source>
        <dbReference type="Proteomes" id="UP001365542"/>
    </source>
</evidence>
<dbReference type="EMBL" id="JAVHJO010000018">
    <property type="protein sequence ID" value="KAK6524107.1"/>
    <property type="molecule type" value="Genomic_DNA"/>
</dbReference>
<dbReference type="InterPro" id="IPR000210">
    <property type="entry name" value="BTB/POZ_dom"/>
</dbReference>
<sequence length="270" mass="30506">MCMTRLLETGKKADITVFVGTEKKAFNLHQLIITTQSKFFEAARSGNFAESKTKETHLPDIDIEAFNVLSRWMYGDQCVLDTLKDTKSIVSLYSAADYLIVPAMKRSILAAVNTAIDISESWICAKLDFDSFKEFLCHLTMYSQAEDISYLKPLFEYLVSLTHETIGQDPKSEIVQYPEIFAALFIEALDEKVVEQSQELAQNTRKLDEQANKIAEQGFTIAALKLKIQEQLAVIREQESRINALTRLIGSIQQQRSSNDFRGMAGVIGR</sequence>
<dbReference type="Gene3D" id="3.30.710.10">
    <property type="entry name" value="Potassium Channel Kv1.1, Chain A"/>
    <property type="match status" value="1"/>
</dbReference>
<dbReference type="PROSITE" id="PS50097">
    <property type="entry name" value="BTB"/>
    <property type="match status" value="1"/>
</dbReference>
<dbReference type="CDD" id="cd18186">
    <property type="entry name" value="BTB_POZ_ZBTB_KLHL-like"/>
    <property type="match status" value="1"/>
</dbReference>